<dbReference type="OMA" id="RDCYRIR"/>
<dbReference type="InterPro" id="IPR058844">
    <property type="entry name" value="PB_DAAF9"/>
</dbReference>
<dbReference type="Pfam" id="PF23281">
    <property type="entry name" value="DAAF9_N"/>
    <property type="match status" value="1"/>
</dbReference>
<proteinExistence type="predicted"/>
<feature type="domain" description="DAAF9 pita-bread-like" evidence="2">
    <location>
        <begin position="221"/>
        <end position="500"/>
    </location>
</feature>
<dbReference type="Proteomes" id="UP000288216">
    <property type="component" value="Unassembled WGS sequence"/>
</dbReference>
<feature type="domain" description="DAAF9 PH" evidence="3">
    <location>
        <begin position="517"/>
        <end position="707"/>
    </location>
</feature>
<name>A0A401NKE4_SCYTO</name>
<keyword evidence="5" id="KW-1185">Reference proteome</keyword>
<dbReference type="Pfam" id="PF26246">
    <property type="entry name" value="PH_DAAF9"/>
    <property type="match status" value="1"/>
</dbReference>
<dbReference type="InterPro" id="IPR058843">
    <property type="entry name" value="PH_DAAF9"/>
</dbReference>
<reference evidence="4 5" key="1">
    <citation type="journal article" date="2018" name="Nat. Ecol. Evol.">
        <title>Shark genomes provide insights into elasmobranch evolution and the origin of vertebrates.</title>
        <authorList>
            <person name="Hara Y"/>
            <person name="Yamaguchi K"/>
            <person name="Onimaru K"/>
            <person name="Kadota M"/>
            <person name="Koyanagi M"/>
            <person name="Keeley SD"/>
            <person name="Tatsumi K"/>
            <person name="Tanaka K"/>
            <person name="Motone F"/>
            <person name="Kageyama Y"/>
            <person name="Nozu R"/>
            <person name="Adachi N"/>
            <person name="Nishimura O"/>
            <person name="Nakagawa R"/>
            <person name="Tanegashima C"/>
            <person name="Kiyatake I"/>
            <person name="Matsumoto R"/>
            <person name="Murakumo K"/>
            <person name="Nishida K"/>
            <person name="Terakita A"/>
            <person name="Kuratani S"/>
            <person name="Sato K"/>
            <person name="Hyodo S Kuraku.S."/>
        </authorList>
    </citation>
    <scope>NUCLEOTIDE SEQUENCE [LARGE SCALE GENOMIC DNA]</scope>
</reference>
<dbReference type="STRING" id="75743.A0A401NKE4"/>
<organism evidence="4 5">
    <name type="scientific">Scyliorhinus torazame</name>
    <name type="common">Cloudy catshark</name>
    <name type="synonym">Catulus torazame</name>
    <dbReference type="NCBI Taxonomy" id="75743"/>
    <lineage>
        <taxon>Eukaryota</taxon>
        <taxon>Metazoa</taxon>
        <taxon>Chordata</taxon>
        <taxon>Craniata</taxon>
        <taxon>Vertebrata</taxon>
        <taxon>Chondrichthyes</taxon>
        <taxon>Elasmobranchii</taxon>
        <taxon>Galeomorphii</taxon>
        <taxon>Galeoidea</taxon>
        <taxon>Carcharhiniformes</taxon>
        <taxon>Scyliorhinidae</taxon>
        <taxon>Scyliorhinus</taxon>
    </lineage>
</organism>
<dbReference type="EMBL" id="BFAA01003783">
    <property type="protein sequence ID" value="GCB61381.1"/>
    <property type="molecule type" value="Genomic_DNA"/>
</dbReference>
<evidence type="ECO:0000259" key="3">
    <source>
        <dbReference type="Pfam" id="PF26246"/>
    </source>
</evidence>
<sequence>MLQEATAGKGRSLPAWRSVRSETFSPFVSCSRLRQVQAILNYSNKPKSDGILCILGIDSRYNEGCRELANYLFFDLYNLTNIDSDVSDLPEEVLDDVILLIKPESVHVYCNPINYNYLLPCVAYWRNLRLHCLTEKEYEDEEAAEEFKITSFVDMVRDCYRIRVPYSFQGHVQKFDMFIVEKWPIVQAFALEGIGGGEFFTMKHELFDASEELWQTYSRLDPVSLEILITEDLMAFDRQWASFFSNFDIEGSSSILELSEALAGEPFRTYFSHGLITSQITDKSTDGQPFLLFGCHSTKENLNSYSFTFPSEGHLVKNTNNRGGTARHLVVQCTSPRGPLACSRTYFFGNSHVPYMGKDNNQQKKNELLVLPQIYVAVVEAVLASIRCYVETSSIKIAREVAEEVFISKLDYYSLVQYKAVLRSNLSFLIQAVNNRGRIISLESHISKFLIKTASMTVYDIPDLTGGKGTLGSIVFSESFLESKLFLKENNGTVSTDSSYLILTATVPRYVSWMVEDAEVKLSEEAQQIVKAEESFLGTLLASGDSTYLCSGSSVARPEEGKLLILSEGILFIHPRSGSMTIPKNHVAALRYYDGNSPGVVAVLIIEYKKSLLPHLPIHLHTASNCLMFAFMPRSKIYKSFYSQVMSPWQQEGESGITLKMCQSNQLSEELRKLHLNLEKRFEVQSKSRDEHWNCLKRFGANLPEFDM</sequence>
<feature type="domain" description="DAAF9 N-terminal" evidence="1">
    <location>
        <begin position="17"/>
        <end position="217"/>
    </location>
</feature>
<evidence type="ECO:0000313" key="5">
    <source>
        <dbReference type="Proteomes" id="UP000288216"/>
    </source>
</evidence>
<dbReference type="Pfam" id="PF25203">
    <property type="entry name" value="PB_DAAF9"/>
    <property type="match status" value="1"/>
</dbReference>
<evidence type="ECO:0000259" key="2">
    <source>
        <dbReference type="Pfam" id="PF25203"/>
    </source>
</evidence>
<evidence type="ECO:0000313" key="4">
    <source>
        <dbReference type="EMBL" id="GCB61381.1"/>
    </source>
</evidence>
<protein>
    <submittedName>
        <fullName evidence="4">Uncharacterized protein</fullName>
    </submittedName>
</protein>
<dbReference type="PANTHER" id="PTHR33664">
    <property type="entry name" value="RCG26366"/>
    <property type="match status" value="1"/>
</dbReference>
<dbReference type="PANTHER" id="PTHR33664:SF1">
    <property type="entry name" value="DYNEIN AXONEMAL ASSEMBLY FACTOR 9"/>
    <property type="match status" value="1"/>
</dbReference>
<evidence type="ECO:0000259" key="1">
    <source>
        <dbReference type="Pfam" id="PF23281"/>
    </source>
</evidence>
<accession>A0A401NKE4</accession>
<dbReference type="OrthoDB" id="72033at2759"/>
<comment type="caution">
    <text evidence="4">The sequence shown here is derived from an EMBL/GenBank/DDBJ whole genome shotgun (WGS) entry which is preliminary data.</text>
</comment>
<gene>
    <name evidence="4" type="ORF">scyTo_0009327</name>
</gene>
<dbReference type="InterPro" id="IPR040342">
    <property type="entry name" value="DNAAF9"/>
</dbReference>
<dbReference type="InterPro" id="IPR056498">
    <property type="entry name" value="DAAF9_N"/>
</dbReference>
<dbReference type="AlphaFoldDB" id="A0A401NKE4"/>